<evidence type="ECO:0000313" key="2">
    <source>
        <dbReference type="Proteomes" id="UP000575898"/>
    </source>
</evidence>
<proteinExistence type="predicted"/>
<dbReference type="AlphaFoldDB" id="A0A840MWB1"/>
<gene>
    <name evidence="1" type="ORF">HNQ59_003988</name>
</gene>
<dbReference type="EMBL" id="JACHHY010000075">
    <property type="protein sequence ID" value="MBB5020663.1"/>
    <property type="molecule type" value="Genomic_DNA"/>
</dbReference>
<accession>A0A840MWB1</accession>
<name>A0A840MWB1_9PROT</name>
<sequence>MTIDIRSQRRQQFLTQDLYDSLLPYYQGHQVKLNELLAGPISDVGTRRRWSYFLSDGNYELLSLRYTAGEDLHALRAELPTVIEAYERLQRAIAAA</sequence>
<reference evidence="1 2" key="1">
    <citation type="submission" date="2020-08" db="EMBL/GenBank/DDBJ databases">
        <title>Genomic Encyclopedia of Type Strains, Phase IV (KMG-IV): sequencing the most valuable type-strain genomes for metagenomic binning, comparative biology and taxonomic classification.</title>
        <authorList>
            <person name="Goeker M."/>
        </authorList>
    </citation>
    <scope>NUCLEOTIDE SEQUENCE [LARGE SCALE GENOMIC DNA]</scope>
    <source>
        <strain evidence="1 2">DSM 27165</strain>
    </source>
</reference>
<protein>
    <submittedName>
        <fullName evidence="1">Uncharacterized protein</fullName>
    </submittedName>
</protein>
<evidence type="ECO:0000313" key="1">
    <source>
        <dbReference type="EMBL" id="MBB5020663.1"/>
    </source>
</evidence>
<dbReference type="Proteomes" id="UP000575898">
    <property type="component" value="Unassembled WGS sequence"/>
</dbReference>
<feature type="non-terminal residue" evidence="1">
    <location>
        <position position="96"/>
    </location>
</feature>
<comment type="caution">
    <text evidence="1">The sequence shown here is derived from an EMBL/GenBank/DDBJ whole genome shotgun (WGS) entry which is preliminary data.</text>
</comment>
<keyword evidence="2" id="KW-1185">Reference proteome</keyword>
<organism evidence="1 2">
    <name type="scientific">Chitinivorax tropicus</name>
    <dbReference type="NCBI Taxonomy" id="714531"/>
    <lineage>
        <taxon>Bacteria</taxon>
        <taxon>Pseudomonadati</taxon>
        <taxon>Pseudomonadota</taxon>
        <taxon>Betaproteobacteria</taxon>
        <taxon>Chitinivorax</taxon>
    </lineage>
</organism>